<dbReference type="Proteomes" id="UP001162501">
    <property type="component" value="Chromosome 8"/>
</dbReference>
<organism evidence="1 2">
    <name type="scientific">Rangifer tarandus platyrhynchus</name>
    <name type="common">Svalbard reindeer</name>
    <dbReference type="NCBI Taxonomy" id="3082113"/>
    <lineage>
        <taxon>Eukaryota</taxon>
        <taxon>Metazoa</taxon>
        <taxon>Chordata</taxon>
        <taxon>Craniata</taxon>
        <taxon>Vertebrata</taxon>
        <taxon>Euteleostomi</taxon>
        <taxon>Mammalia</taxon>
        <taxon>Eutheria</taxon>
        <taxon>Laurasiatheria</taxon>
        <taxon>Artiodactyla</taxon>
        <taxon>Ruminantia</taxon>
        <taxon>Pecora</taxon>
        <taxon>Cervidae</taxon>
        <taxon>Odocoileinae</taxon>
        <taxon>Rangifer</taxon>
    </lineage>
</organism>
<proteinExistence type="predicted"/>
<accession>A0ACB0FKI2</accession>
<reference evidence="1" key="1">
    <citation type="submission" date="2023-05" db="EMBL/GenBank/DDBJ databases">
        <authorList>
            <consortium name="ELIXIR-Norway"/>
        </authorList>
    </citation>
    <scope>NUCLEOTIDE SEQUENCE</scope>
</reference>
<name>A0ACB0FKI2_RANTA</name>
<evidence type="ECO:0000313" key="1">
    <source>
        <dbReference type="EMBL" id="CAI9713278.1"/>
    </source>
</evidence>
<protein>
    <submittedName>
        <fullName evidence="1">Uncharacterized protein</fullName>
    </submittedName>
</protein>
<sequence>MASALGLRDCGRPPAVPGRGGGRGGAVPATWSLRAQSPRAAAGAPQSPLESGSEEPDNCPRVGHRLDPAPALEGLRAAAPPPPTTAAALWERIRNPPGARPALFSREVGGEAGRMGDGDVANERAGRA</sequence>
<gene>
    <name evidence="1" type="ORF">MRATA1EN3_LOCUS24491</name>
</gene>
<dbReference type="EMBL" id="OX596092">
    <property type="protein sequence ID" value="CAI9713278.1"/>
    <property type="molecule type" value="Genomic_DNA"/>
</dbReference>
<evidence type="ECO:0000313" key="2">
    <source>
        <dbReference type="Proteomes" id="UP001162501"/>
    </source>
</evidence>